<evidence type="ECO:0000313" key="2">
    <source>
        <dbReference type="Proteomes" id="UP001595823"/>
    </source>
</evidence>
<gene>
    <name evidence="1" type="ORF">ACFPET_18770</name>
</gene>
<dbReference type="EMBL" id="JBHSDK010000028">
    <property type="protein sequence ID" value="MFC4337249.1"/>
    <property type="molecule type" value="Genomic_DNA"/>
</dbReference>
<keyword evidence="2" id="KW-1185">Reference proteome</keyword>
<reference evidence="2" key="1">
    <citation type="journal article" date="2019" name="Int. J. Syst. Evol. Microbiol.">
        <title>The Global Catalogue of Microorganisms (GCM) 10K type strain sequencing project: providing services to taxonomists for standard genome sequencing and annotation.</title>
        <authorList>
            <consortium name="The Broad Institute Genomics Platform"/>
            <consortium name="The Broad Institute Genome Sequencing Center for Infectious Disease"/>
            <person name="Wu L."/>
            <person name="Ma J."/>
        </authorList>
    </citation>
    <scope>NUCLEOTIDE SEQUENCE [LARGE SCALE GENOMIC DNA]</scope>
    <source>
        <strain evidence="2">IBRC-M 10908</strain>
    </source>
</reference>
<proteinExistence type="predicted"/>
<comment type="caution">
    <text evidence="1">The sequence shown here is derived from an EMBL/GenBank/DDBJ whole genome shotgun (WGS) entry which is preliminary data.</text>
</comment>
<organism evidence="1 2">
    <name type="scientific">Salininema proteolyticum</name>
    <dbReference type="NCBI Taxonomy" id="1607685"/>
    <lineage>
        <taxon>Bacteria</taxon>
        <taxon>Bacillati</taxon>
        <taxon>Actinomycetota</taxon>
        <taxon>Actinomycetes</taxon>
        <taxon>Glycomycetales</taxon>
        <taxon>Glycomycetaceae</taxon>
        <taxon>Salininema</taxon>
    </lineage>
</organism>
<dbReference type="SUPFAM" id="SSF69754">
    <property type="entry name" value="Ribosome binding protein Y (YfiA homologue)"/>
    <property type="match status" value="1"/>
</dbReference>
<evidence type="ECO:0000313" key="1">
    <source>
        <dbReference type="EMBL" id="MFC4337249.1"/>
    </source>
</evidence>
<accession>A0ABV8U3A4</accession>
<dbReference type="Proteomes" id="UP001595823">
    <property type="component" value="Unassembled WGS sequence"/>
</dbReference>
<dbReference type="InterPro" id="IPR036567">
    <property type="entry name" value="RHF-like"/>
</dbReference>
<name>A0ABV8U3A4_9ACTN</name>
<sequence length="121" mass="13959">MEQNEEARMLLEQCVDLGYGFEEDEREPVIDRLMPLGRRLQKVDPEKIRIEVGAKDREGPEQRVVVEVAIASKGATTFVGTSTKPELDPALDEARSDVIRQINYWKGKHEEQRRNGFHRPE</sequence>
<dbReference type="Gene3D" id="3.30.160.100">
    <property type="entry name" value="Ribosome hibernation promotion factor-like"/>
    <property type="match status" value="1"/>
</dbReference>
<dbReference type="RefSeq" id="WP_380624041.1">
    <property type="nucleotide sequence ID" value="NZ_JBHSDK010000028.1"/>
</dbReference>
<evidence type="ECO:0008006" key="3">
    <source>
        <dbReference type="Google" id="ProtNLM"/>
    </source>
</evidence>
<protein>
    <recommendedName>
        <fullName evidence="3">HPF/RaiA family ribosome-associated protein</fullName>
    </recommendedName>
</protein>